<evidence type="ECO:0000259" key="1">
    <source>
        <dbReference type="PROSITE" id="PS50878"/>
    </source>
</evidence>
<organism evidence="2 3">
    <name type="scientific">Trichonephila clavipes</name>
    <name type="common">Golden silk orbweaver</name>
    <name type="synonym">Nephila clavipes</name>
    <dbReference type="NCBI Taxonomy" id="2585209"/>
    <lineage>
        <taxon>Eukaryota</taxon>
        <taxon>Metazoa</taxon>
        <taxon>Ecdysozoa</taxon>
        <taxon>Arthropoda</taxon>
        <taxon>Chelicerata</taxon>
        <taxon>Arachnida</taxon>
        <taxon>Araneae</taxon>
        <taxon>Araneomorphae</taxon>
        <taxon>Entelegynae</taxon>
        <taxon>Araneoidea</taxon>
        <taxon>Nephilidae</taxon>
        <taxon>Trichonephila</taxon>
    </lineage>
</organism>
<dbReference type="Proteomes" id="UP000887159">
    <property type="component" value="Unassembled WGS sequence"/>
</dbReference>
<comment type="caution">
    <text evidence="2">The sequence shown here is derived from an EMBL/GenBank/DDBJ whole genome shotgun (WGS) entry which is preliminary data.</text>
</comment>
<dbReference type="InterPro" id="IPR000477">
    <property type="entry name" value="RT_dom"/>
</dbReference>
<reference evidence="2" key="1">
    <citation type="submission" date="2020-08" db="EMBL/GenBank/DDBJ databases">
        <title>Multicomponent nature underlies the extraordinary mechanical properties of spider dragline silk.</title>
        <authorList>
            <person name="Kono N."/>
            <person name="Nakamura H."/>
            <person name="Mori M."/>
            <person name="Yoshida Y."/>
            <person name="Ohtoshi R."/>
            <person name="Malay A.D."/>
            <person name="Moran D.A.P."/>
            <person name="Tomita M."/>
            <person name="Numata K."/>
            <person name="Arakawa K."/>
        </authorList>
    </citation>
    <scope>NUCLEOTIDE SEQUENCE</scope>
</reference>
<keyword evidence="3" id="KW-1185">Reference proteome</keyword>
<dbReference type="EMBL" id="BMAU01021402">
    <property type="protein sequence ID" value="GFY32144.1"/>
    <property type="molecule type" value="Genomic_DNA"/>
</dbReference>
<evidence type="ECO:0000313" key="3">
    <source>
        <dbReference type="Proteomes" id="UP000887159"/>
    </source>
</evidence>
<protein>
    <recommendedName>
        <fullName evidence="1">Reverse transcriptase domain-containing protein</fullName>
    </recommendedName>
</protein>
<dbReference type="Pfam" id="PF00078">
    <property type="entry name" value="RVT_1"/>
    <property type="match status" value="1"/>
</dbReference>
<accession>A0A8X6WD06</accession>
<gene>
    <name evidence="2" type="ORF">TNCV_3556521</name>
</gene>
<proteinExistence type="predicted"/>
<dbReference type="PROSITE" id="PS50878">
    <property type="entry name" value="RT_POL"/>
    <property type="match status" value="1"/>
</dbReference>
<dbReference type="AlphaFoldDB" id="A0A8X6WD06"/>
<name>A0A8X6WD06_TRICX</name>
<sequence>MFDIFGIKERVLPWISGFLKFIRVKYDKILSKDFKLSYVVPQGSVLNPTLFPMFLAGVEKLITENSSIGSFADDIVLWHSSHDMPRL</sequence>
<evidence type="ECO:0000313" key="2">
    <source>
        <dbReference type="EMBL" id="GFY32144.1"/>
    </source>
</evidence>
<feature type="domain" description="Reverse transcriptase" evidence="1">
    <location>
        <begin position="1"/>
        <end position="87"/>
    </location>
</feature>